<protein>
    <submittedName>
        <fullName evidence="1">Uncharacterized protein</fullName>
    </submittedName>
</protein>
<dbReference type="EMBL" id="GBEZ01005051">
    <property type="protein sequence ID" value="JAC80218.1"/>
    <property type="molecule type" value="Transcribed_RNA"/>
</dbReference>
<reference evidence="1" key="1">
    <citation type="submission" date="2014-05" db="EMBL/GenBank/DDBJ databases">
        <title>The transcriptome of the halophilic microalga Tetraselmis sp. GSL018 isolated from the Great Salt Lake, Utah.</title>
        <authorList>
            <person name="Jinkerson R.E."/>
            <person name="D'Adamo S."/>
            <person name="Posewitz M.C."/>
        </authorList>
    </citation>
    <scope>NUCLEOTIDE SEQUENCE</scope>
    <source>
        <strain evidence="1">GSL018</strain>
    </source>
</reference>
<feature type="non-terminal residue" evidence="1">
    <location>
        <position position="1"/>
    </location>
</feature>
<evidence type="ECO:0000313" key="1">
    <source>
        <dbReference type="EMBL" id="JAC80218.1"/>
    </source>
</evidence>
<gene>
    <name evidence="1" type="ORF">TSPGSL018_10787</name>
</gene>
<proteinExistence type="predicted"/>
<organism evidence="1">
    <name type="scientific">Tetraselmis sp. GSL018</name>
    <dbReference type="NCBI Taxonomy" id="582737"/>
    <lineage>
        <taxon>Eukaryota</taxon>
        <taxon>Viridiplantae</taxon>
        <taxon>Chlorophyta</taxon>
        <taxon>core chlorophytes</taxon>
        <taxon>Chlorodendrophyceae</taxon>
        <taxon>Chlorodendrales</taxon>
        <taxon>Chlorodendraceae</taxon>
        <taxon>Tetraselmis</taxon>
    </lineage>
</organism>
<accession>A0A061S7J9</accession>
<name>A0A061S7J9_9CHLO</name>
<sequence length="37" mass="3877">RASSDPFVVGGMQRSLDSIYEVGLTLFPGGQYTGVTA</sequence>
<dbReference type="AlphaFoldDB" id="A0A061S7J9"/>